<organism evidence="8 9">
    <name type="scientific">Exophiala sideris</name>
    <dbReference type="NCBI Taxonomy" id="1016849"/>
    <lineage>
        <taxon>Eukaryota</taxon>
        <taxon>Fungi</taxon>
        <taxon>Dikarya</taxon>
        <taxon>Ascomycota</taxon>
        <taxon>Pezizomycotina</taxon>
        <taxon>Eurotiomycetes</taxon>
        <taxon>Chaetothyriomycetidae</taxon>
        <taxon>Chaetothyriales</taxon>
        <taxon>Herpotrichiellaceae</taxon>
        <taxon>Exophiala</taxon>
    </lineage>
</organism>
<keyword evidence="4" id="KW-0223">Dioxygenase</keyword>
<dbReference type="EMBL" id="JAVRRF010000023">
    <property type="protein sequence ID" value="KAK5054307.1"/>
    <property type="molecule type" value="Genomic_DNA"/>
</dbReference>
<evidence type="ECO:0000256" key="6">
    <source>
        <dbReference type="ARBA" id="ARBA00023004"/>
    </source>
</evidence>
<evidence type="ECO:0000256" key="1">
    <source>
        <dbReference type="ARBA" id="ARBA00001965"/>
    </source>
</evidence>
<keyword evidence="9" id="KW-1185">Reference proteome</keyword>
<comment type="similarity">
    <text evidence="2">Belongs to the intradiol ring-cleavage dioxygenase family.</text>
</comment>
<keyword evidence="6" id="KW-0408">Iron</keyword>
<reference evidence="8 9" key="1">
    <citation type="submission" date="2023-08" db="EMBL/GenBank/DDBJ databases">
        <title>Black Yeasts Isolated from many extreme environments.</title>
        <authorList>
            <person name="Coleine C."/>
            <person name="Stajich J.E."/>
            <person name="Selbmann L."/>
        </authorList>
    </citation>
    <scope>NUCLEOTIDE SEQUENCE [LARGE SCALE GENOMIC DNA]</scope>
    <source>
        <strain evidence="8 9">CCFEE 6328</strain>
    </source>
</reference>
<keyword evidence="5" id="KW-0560">Oxidoreductase</keyword>
<evidence type="ECO:0000313" key="9">
    <source>
        <dbReference type="Proteomes" id="UP001345691"/>
    </source>
</evidence>
<dbReference type="SUPFAM" id="SSF49482">
    <property type="entry name" value="Aromatic compound dioxygenase"/>
    <property type="match status" value="1"/>
</dbReference>
<comment type="caution">
    <text evidence="8">The sequence shown here is derived from an EMBL/GenBank/DDBJ whole genome shotgun (WGS) entry which is preliminary data.</text>
</comment>
<dbReference type="InterPro" id="IPR007535">
    <property type="entry name" value="Catechol_dOase_N"/>
</dbReference>
<dbReference type="InterPro" id="IPR000627">
    <property type="entry name" value="Intradiol_dOase_C"/>
</dbReference>
<accession>A0ABR0J347</accession>
<gene>
    <name evidence="8" type="ORF">LTR69_008922</name>
</gene>
<evidence type="ECO:0000256" key="5">
    <source>
        <dbReference type="ARBA" id="ARBA00023002"/>
    </source>
</evidence>
<comment type="cofactor">
    <cofactor evidence="1">
        <name>Fe(3+)</name>
        <dbReference type="ChEBI" id="CHEBI:29034"/>
    </cofactor>
</comment>
<name>A0ABR0J347_9EURO</name>
<dbReference type="InterPro" id="IPR050770">
    <property type="entry name" value="Intradiol_RC_Dioxygenase"/>
</dbReference>
<dbReference type="Pfam" id="PF04444">
    <property type="entry name" value="Dioxygenase_N"/>
    <property type="match status" value="1"/>
</dbReference>
<evidence type="ECO:0000313" key="8">
    <source>
        <dbReference type="EMBL" id="KAK5054307.1"/>
    </source>
</evidence>
<sequence length="362" mass="40796">MESTRGNHAERLTPGFQVVDLGAEARKKWEAEPVTDDAPPVVQDMTINNLTTNVIAVCSHIHDNPRLQYLITKLIQVSHDFVRDVELNFDEWTAAWEFLTRVGQCSDDVRHEMVLLSDILGISALVDAISHPHKPGSTESSILGPFRDEVGQFVENGAAIIKEGTFGEATLVRGQIRAISGEPVKKALIDIWETDGHGAYDLEYTDQDGANCRGKLYSDDDGRYAFTCIRPVAYPISNDGPVGELLRTLHRHWYRPAHMITMFILTLIPQTALYVLHPEYNKLITALYSRDSKYIESDTVFGVKSSLIVDYEFAKDLQLAKHYGLKTFKRAIDGSEHEGFWLLEFDFTLTEMEDLPSAKVHD</sequence>
<protein>
    <recommendedName>
        <fullName evidence="7">Intradiol ring-cleavage dioxygenases domain-containing protein</fullName>
    </recommendedName>
</protein>
<dbReference type="Gene3D" id="2.60.130.10">
    <property type="entry name" value="Aromatic compound dioxygenase"/>
    <property type="match status" value="1"/>
</dbReference>
<dbReference type="InterPro" id="IPR015889">
    <property type="entry name" value="Intradiol_dOase_core"/>
</dbReference>
<evidence type="ECO:0000259" key="7">
    <source>
        <dbReference type="PROSITE" id="PS00083"/>
    </source>
</evidence>
<evidence type="ECO:0000256" key="4">
    <source>
        <dbReference type="ARBA" id="ARBA00022964"/>
    </source>
</evidence>
<evidence type="ECO:0000256" key="3">
    <source>
        <dbReference type="ARBA" id="ARBA00022723"/>
    </source>
</evidence>
<feature type="domain" description="Intradiol ring-cleavage dioxygenases" evidence="7">
    <location>
        <begin position="172"/>
        <end position="200"/>
    </location>
</feature>
<dbReference type="PROSITE" id="PS00083">
    <property type="entry name" value="INTRADIOL_DIOXYGENAS"/>
    <property type="match status" value="1"/>
</dbReference>
<evidence type="ECO:0000256" key="2">
    <source>
        <dbReference type="ARBA" id="ARBA00007825"/>
    </source>
</evidence>
<dbReference type="Pfam" id="PF00775">
    <property type="entry name" value="Dioxygenase_C"/>
    <property type="match status" value="1"/>
</dbReference>
<proteinExistence type="inferred from homology"/>
<dbReference type="PANTHER" id="PTHR33711">
    <property type="entry name" value="DIOXYGENASE, PUTATIVE (AFU_ORTHOLOGUE AFUA_2G02910)-RELATED"/>
    <property type="match status" value="1"/>
</dbReference>
<keyword evidence="3" id="KW-0479">Metal-binding</keyword>
<dbReference type="PANTHER" id="PTHR33711:SF7">
    <property type="entry name" value="INTRADIOL RING-CLEAVAGE DIOXYGENASES DOMAIN-CONTAINING PROTEIN-RELATED"/>
    <property type="match status" value="1"/>
</dbReference>
<dbReference type="Proteomes" id="UP001345691">
    <property type="component" value="Unassembled WGS sequence"/>
</dbReference>